<keyword evidence="3" id="KW-1185">Reference proteome</keyword>
<feature type="signal peptide" evidence="1">
    <location>
        <begin position="1"/>
        <end position="17"/>
    </location>
</feature>
<keyword evidence="1" id="KW-0732">Signal</keyword>
<reference evidence="2 3" key="1">
    <citation type="submission" date="2019-03" db="EMBL/GenBank/DDBJ databases">
        <title>First draft genome of Liparis tanakae, snailfish: a comprehensive survey of snailfish specific genes.</title>
        <authorList>
            <person name="Kim W."/>
            <person name="Song I."/>
            <person name="Jeong J.-H."/>
            <person name="Kim D."/>
            <person name="Kim S."/>
            <person name="Ryu S."/>
            <person name="Song J.Y."/>
            <person name="Lee S.K."/>
        </authorList>
    </citation>
    <scope>NUCLEOTIDE SEQUENCE [LARGE SCALE GENOMIC DNA]</scope>
    <source>
        <tissue evidence="2">Muscle</tissue>
    </source>
</reference>
<evidence type="ECO:0000313" key="3">
    <source>
        <dbReference type="Proteomes" id="UP000314294"/>
    </source>
</evidence>
<dbReference type="AlphaFoldDB" id="A0A4Z2IUT6"/>
<comment type="caution">
    <text evidence="2">The sequence shown here is derived from an EMBL/GenBank/DDBJ whole genome shotgun (WGS) entry which is preliminary data.</text>
</comment>
<accession>A0A4Z2IUT6</accession>
<dbReference type="EMBL" id="SRLO01000049">
    <property type="protein sequence ID" value="TNN80983.1"/>
    <property type="molecule type" value="Genomic_DNA"/>
</dbReference>
<evidence type="ECO:0000313" key="2">
    <source>
        <dbReference type="EMBL" id="TNN80983.1"/>
    </source>
</evidence>
<proteinExistence type="predicted"/>
<feature type="chain" id="PRO_5021235849" evidence="1">
    <location>
        <begin position="18"/>
        <end position="47"/>
    </location>
</feature>
<protein>
    <submittedName>
        <fullName evidence="2">Uncharacterized protein</fullName>
    </submittedName>
</protein>
<name>A0A4Z2IUT6_9TELE</name>
<dbReference type="Proteomes" id="UP000314294">
    <property type="component" value="Unassembled WGS sequence"/>
</dbReference>
<gene>
    <name evidence="2" type="ORF">EYF80_008639</name>
</gene>
<organism evidence="2 3">
    <name type="scientific">Liparis tanakae</name>
    <name type="common">Tanaka's snailfish</name>
    <dbReference type="NCBI Taxonomy" id="230148"/>
    <lineage>
        <taxon>Eukaryota</taxon>
        <taxon>Metazoa</taxon>
        <taxon>Chordata</taxon>
        <taxon>Craniata</taxon>
        <taxon>Vertebrata</taxon>
        <taxon>Euteleostomi</taxon>
        <taxon>Actinopterygii</taxon>
        <taxon>Neopterygii</taxon>
        <taxon>Teleostei</taxon>
        <taxon>Neoteleostei</taxon>
        <taxon>Acanthomorphata</taxon>
        <taxon>Eupercaria</taxon>
        <taxon>Perciformes</taxon>
        <taxon>Cottioidei</taxon>
        <taxon>Cottales</taxon>
        <taxon>Liparidae</taxon>
        <taxon>Liparis</taxon>
    </lineage>
</organism>
<evidence type="ECO:0000256" key="1">
    <source>
        <dbReference type="SAM" id="SignalP"/>
    </source>
</evidence>
<sequence length="47" mass="5383">MKPPWCFILFCCPTSTAEPSATPSRDSWRRYRPGWCARSRTSLMGTS</sequence>